<keyword evidence="5" id="KW-0479">Metal-binding</keyword>
<comment type="cofactor">
    <cofactor evidence="2">
        <name>a divalent metal cation</name>
        <dbReference type="ChEBI" id="CHEBI:60240"/>
    </cofactor>
</comment>
<dbReference type="EC" id="4.6.1.12" evidence="4 8"/>
<dbReference type="InterPro" id="IPR036571">
    <property type="entry name" value="MECDP_synthase_sf"/>
</dbReference>
<dbReference type="EMBL" id="AWQU01000080">
    <property type="protein sequence ID" value="KFB07510.1"/>
    <property type="molecule type" value="Genomic_DNA"/>
</dbReference>
<dbReference type="GO" id="GO:0046872">
    <property type="term" value="F:metal ion binding"/>
    <property type="evidence" value="ECO:0007669"/>
    <property type="project" value="UniProtKB-KW"/>
</dbReference>
<organism evidence="10 11">
    <name type="scientific">Malacoplasma iowae DK-CPA</name>
    <dbReference type="NCBI Taxonomy" id="1394179"/>
    <lineage>
        <taxon>Bacteria</taxon>
        <taxon>Bacillati</taxon>
        <taxon>Mycoplasmatota</taxon>
        <taxon>Mycoplasmoidales</taxon>
        <taxon>Mycoplasmoidaceae</taxon>
        <taxon>Malacoplasma</taxon>
    </lineage>
</organism>
<dbReference type="RefSeq" id="WP_004024618.1">
    <property type="nucleotide sequence ID" value="NZ_AWQU01000080.1"/>
</dbReference>
<dbReference type="InterPro" id="IPR003526">
    <property type="entry name" value="MECDP_synthase"/>
</dbReference>
<evidence type="ECO:0000313" key="11">
    <source>
        <dbReference type="Proteomes" id="UP000028523"/>
    </source>
</evidence>
<keyword evidence="7 8" id="KW-0456">Lyase</keyword>
<dbReference type="GO" id="GO:0019288">
    <property type="term" value="P:isopentenyl diphosphate biosynthetic process, methylerythritol 4-phosphate pathway"/>
    <property type="evidence" value="ECO:0007669"/>
    <property type="project" value="UniProtKB-UniPathway"/>
</dbReference>
<evidence type="ECO:0000256" key="6">
    <source>
        <dbReference type="ARBA" id="ARBA00023229"/>
    </source>
</evidence>
<keyword evidence="11" id="KW-1185">Reference proteome</keyword>
<dbReference type="CDD" id="cd00554">
    <property type="entry name" value="MECDP_synthase"/>
    <property type="match status" value="1"/>
</dbReference>
<dbReference type="PANTHER" id="PTHR43181:SF1">
    <property type="entry name" value="2-C-METHYL-D-ERYTHRITOL 2,4-CYCLODIPHOSPHATE SYNTHASE, CHLOROPLASTIC"/>
    <property type="match status" value="1"/>
</dbReference>
<dbReference type="InterPro" id="IPR020555">
    <property type="entry name" value="MECDP_synthase_CS"/>
</dbReference>
<comment type="similarity">
    <text evidence="8">Belongs to the IspF family.</text>
</comment>
<gene>
    <name evidence="10" type="primary">ispF</name>
    <name evidence="10" type="ORF">P271_350</name>
</gene>
<evidence type="ECO:0000313" key="10">
    <source>
        <dbReference type="EMBL" id="KFB07510.1"/>
    </source>
</evidence>
<dbReference type="UniPathway" id="UPA00056">
    <property type="reaction ID" value="UER00095"/>
</dbReference>
<comment type="pathway">
    <text evidence="3">Isoprenoid biosynthesis; isopentenyl diphosphate biosynthesis via DXP pathway; isopentenyl diphosphate from 1-deoxy-D-xylulose 5-phosphate: step 4/6.</text>
</comment>
<dbReference type="Pfam" id="PF02542">
    <property type="entry name" value="YgbB"/>
    <property type="match status" value="1"/>
</dbReference>
<protein>
    <recommendedName>
        <fullName evidence="4 8">2-C-methyl-D-erythritol 2,4-cyclodiphosphate synthase</fullName>
        <ecNumber evidence="4 8">4.6.1.12</ecNumber>
    </recommendedName>
</protein>
<evidence type="ECO:0000256" key="3">
    <source>
        <dbReference type="ARBA" id="ARBA00004709"/>
    </source>
</evidence>
<proteinExistence type="inferred from homology"/>
<evidence type="ECO:0000259" key="9">
    <source>
        <dbReference type="Pfam" id="PF02542"/>
    </source>
</evidence>
<dbReference type="Proteomes" id="UP000028523">
    <property type="component" value="Unassembled WGS sequence"/>
</dbReference>
<feature type="domain" description="2-C-methyl-D-erythritol 2,4-cyclodiphosphate synthase" evidence="9">
    <location>
        <begin position="3"/>
        <end position="138"/>
    </location>
</feature>
<comment type="catalytic activity">
    <reaction evidence="1 8">
        <text>4-CDP-2-C-methyl-D-erythritol 2-phosphate = 2-C-methyl-D-erythritol 2,4-cyclic diphosphate + CMP</text>
        <dbReference type="Rhea" id="RHEA:23864"/>
        <dbReference type="ChEBI" id="CHEBI:57919"/>
        <dbReference type="ChEBI" id="CHEBI:58483"/>
        <dbReference type="ChEBI" id="CHEBI:60377"/>
        <dbReference type="EC" id="4.6.1.12"/>
    </reaction>
</comment>
<evidence type="ECO:0000256" key="4">
    <source>
        <dbReference type="ARBA" id="ARBA00012579"/>
    </source>
</evidence>
<reference evidence="10 11" key="1">
    <citation type="journal article" date="2014" name="PLoS ONE">
        <title>Reduction of Hydrogen Peroxide Accumulation and Toxicity by a Catalase from Mycoplasma iowae.</title>
        <authorList>
            <person name="Pritchard R.E."/>
            <person name="Prassinos A.J."/>
            <person name="Osborne J.D."/>
            <person name="Raviv Z."/>
            <person name="Balish M.F."/>
        </authorList>
    </citation>
    <scope>NUCLEOTIDE SEQUENCE [LARGE SCALE GENOMIC DNA]</scope>
    <source>
        <strain evidence="10 11">DK-CPA</strain>
    </source>
</reference>
<dbReference type="PROSITE" id="PS01350">
    <property type="entry name" value="ISPF"/>
    <property type="match status" value="1"/>
</dbReference>
<dbReference type="SUPFAM" id="SSF69765">
    <property type="entry name" value="IpsF-like"/>
    <property type="match status" value="1"/>
</dbReference>
<dbReference type="NCBIfam" id="TIGR00151">
    <property type="entry name" value="ispF"/>
    <property type="match status" value="1"/>
</dbReference>
<evidence type="ECO:0000256" key="2">
    <source>
        <dbReference type="ARBA" id="ARBA00001968"/>
    </source>
</evidence>
<dbReference type="PANTHER" id="PTHR43181">
    <property type="entry name" value="2-C-METHYL-D-ERYTHRITOL 2,4-CYCLODIPHOSPHATE SYNTHASE, CHLOROPLASTIC"/>
    <property type="match status" value="1"/>
</dbReference>
<evidence type="ECO:0000256" key="5">
    <source>
        <dbReference type="ARBA" id="ARBA00022723"/>
    </source>
</evidence>
<accession>A0A084U3H4</accession>
<comment type="caution">
    <text evidence="10">The sequence shown here is derived from an EMBL/GenBank/DDBJ whole genome shotgun (WGS) entry which is preliminary data.</text>
</comment>
<keyword evidence="6 8" id="KW-0414">Isoprene biosynthesis</keyword>
<dbReference type="GeneID" id="96867221"/>
<dbReference type="AlphaFoldDB" id="A0A084U3H4"/>
<dbReference type="GO" id="GO:0016114">
    <property type="term" value="P:terpenoid biosynthetic process"/>
    <property type="evidence" value="ECO:0007669"/>
    <property type="project" value="InterPro"/>
</dbReference>
<sequence length="153" mass="17349">MILIGNSTDIHKIIEEKNSWQKLSGMIIKSDYKIVAHSDGDIILHSIIDAILGALGVGDIGEYFSDSDPKNKNINSLTMLQKVISIMHRCGFKINNVDITFISEHIMLANYKFEMRMLLRKILNCNNVSLKATRWEENKLLVQSNCSLILKSI</sequence>
<evidence type="ECO:0000256" key="8">
    <source>
        <dbReference type="RuleBase" id="RU004395"/>
    </source>
</evidence>
<dbReference type="Gene3D" id="3.30.1330.50">
    <property type="entry name" value="2-C-methyl-D-erythritol 2,4-cyclodiphosphate synthase"/>
    <property type="match status" value="1"/>
</dbReference>
<evidence type="ECO:0000256" key="1">
    <source>
        <dbReference type="ARBA" id="ARBA00000200"/>
    </source>
</evidence>
<evidence type="ECO:0000256" key="7">
    <source>
        <dbReference type="ARBA" id="ARBA00023239"/>
    </source>
</evidence>
<dbReference type="GO" id="GO:0008685">
    <property type="term" value="F:2-C-methyl-D-erythritol 2,4-cyclodiphosphate synthase activity"/>
    <property type="evidence" value="ECO:0007669"/>
    <property type="project" value="UniProtKB-EC"/>
</dbReference>
<name>A0A084U3H4_MALIO</name>